<sequence length="209" mass="23205">MDENTFNCAWIGQVRGSDDTVPPAPHLNTASHNEYTDKLHRLAEHIRTHPEEARLGISKLSAAAQRPAGDIIKIFVSKKDVRSKYADIQNVKAGVTAPVRAEIDAHLGNLAHNNGILTLAEILQRLEALADWIRNHPDESRAKVATLSQPAQKPFGDMVKIFISDKTPREKHAEIRLIKESIPSEVLGEINALKEQIARKIGITPLHHQ</sequence>
<gene>
    <name evidence="1" type="primary">WBGene00271930</name>
</gene>
<reference evidence="1" key="2">
    <citation type="submission" date="2022-06" db="UniProtKB">
        <authorList>
            <consortium name="EnsemblMetazoa"/>
        </authorList>
    </citation>
    <scope>IDENTIFICATION</scope>
    <source>
        <strain evidence="1">PS312</strain>
    </source>
</reference>
<keyword evidence="2" id="KW-1185">Reference proteome</keyword>
<accession>A0A8R1YQ56</accession>
<dbReference type="EnsemblMetazoa" id="PPA33561.1">
    <property type="protein sequence ID" value="PPA33561.1"/>
    <property type="gene ID" value="WBGene00271930"/>
</dbReference>
<organism evidence="1 2">
    <name type="scientific">Pristionchus pacificus</name>
    <name type="common">Parasitic nematode worm</name>
    <dbReference type="NCBI Taxonomy" id="54126"/>
    <lineage>
        <taxon>Eukaryota</taxon>
        <taxon>Metazoa</taxon>
        <taxon>Ecdysozoa</taxon>
        <taxon>Nematoda</taxon>
        <taxon>Chromadorea</taxon>
        <taxon>Rhabditida</taxon>
        <taxon>Rhabditina</taxon>
        <taxon>Diplogasteromorpha</taxon>
        <taxon>Diplogasteroidea</taxon>
        <taxon>Neodiplogasteridae</taxon>
        <taxon>Pristionchus</taxon>
    </lineage>
</organism>
<evidence type="ECO:0000313" key="1">
    <source>
        <dbReference type="EnsemblMetazoa" id="PPA33561.1"/>
    </source>
</evidence>
<reference evidence="2" key="1">
    <citation type="journal article" date="2008" name="Nat. Genet.">
        <title>The Pristionchus pacificus genome provides a unique perspective on nematode lifestyle and parasitism.</title>
        <authorList>
            <person name="Dieterich C."/>
            <person name="Clifton S.W."/>
            <person name="Schuster L.N."/>
            <person name="Chinwalla A."/>
            <person name="Delehaunty K."/>
            <person name="Dinkelacker I."/>
            <person name="Fulton L."/>
            <person name="Fulton R."/>
            <person name="Godfrey J."/>
            <person name="Minx P."/>
            <person name="Mitreva M."/>
            <person name="Roeseler W."/>
            <person name="Tian H."/>
            <person name="Witte H."/>
            <person name="Yang S.P."/>
            <person name="Wilson R.K."/>
            <person name="Sommer R.J."/>
        </authorList>
    </citation>
    <scope>NUCLEOTIDE SEQUENCE [LARGE SCALE GENOMIC DNA]</scope>
    <source>
        <strain evidence="2">PS312</strain>
    </source>
</reference>
<dbReference type="Proteomes" id="UP000005239">
    <property type="component" value="Unassembled WGS sequence"/>
</dbReference>
<protein>
    <submittedName>
        <fullName evidence="1">Uncharacterized protein</fullName>
    </submittedName>
</protein>
<evidence type="ECO:0000313" key="2">
    <source>
        <dbReference type="Proteomes" id="UP000005239"/>
    </source>
</evidence>
<accession>A0A454Y334</accession>
<name>A0A454Y334_PRIPA</name>
<proteinExistence type="predicted"/>
<dbReference type="AlphaFoldDB" id="A0A454Y334"/>